<evidence type="ECO:0000259" key="1">
    <source>
        <dbReference type="Pfam" id="PF01425"/>
    </source>
</evidence>
<dbReference type="InterPro" id="IPR000120">
    <property type="entry name" value="Amidase"/>
</dbReference>
<dbReference type="PANTHER" id="PTHR11895">
    <property type="entry name" value="TRANSAMIDASE"/>
    <property type="match status" value="1"/>
</dbReference>
<dbReference type="InterPro" id="IPR053844">
    <property type="entry name" value="AH_C"/>
</dbReference>
<dbReference type="Proteomes" id="UP000642180">
    <property type="component" value="Unassembled WGS sequence"/>
</dbReference>
<dbReference type="RefSeq" id="WP_188379907.1">
    <property type="nucleotide sequence ID" value="NZ_BMDI01000001.1"/>
</dbReference>
<reference evidence="4" key="1">
    <citation type="journal article" date="2019" name="Int. J. Syst. Evol. Microbiol.">
        <title>The Global Catalogue of Microorganisms (GCM) 10K type strain sequencing project: providing services to taxonomists for standard genome sequencing and annotation.</title>
        <authorList>
            <consortium name="The Broad Institute Genomics Platform"/>
            <consortium name="The Broad Institute Genome Sequencing Center for Infectious Disease"/>
            <person name="Wu L."/>
            <person name="Ma J."/>
        </authorList>
    </citation>
    <scope>NUCLEOTIDE SEQUENCE [LARGE SCALE GENOMIC DNA]</scope>
    <source>
        <strain evidence="4">CCM 2767</strain>
    </source>
</reference>
<sequence length="606" mass="63923">MLGWTIKDWQHAYQEGNTPAALLGKLLASLPTPDAAWISVINQSMLDTQLAKLADKLAAVGGDRTKLPLYGVPYAVKDNIDVAGLQTTAACPAFAYSPDRDATIVRRLADAGAIVIGKSNLDQFATGLVGVRSPYGIPTNTFDPAYVSGGSSSGSASLVARGIVPFSLGTDTAGSGRVPAGLNNIVGLKPTRGAFSNTGVVPACRTLDCVSIFATTCDDAVTVYDVAAALDLTDGLSRAMPADTQSRRLPAKPRFGIPAAPEFYGDKLAAEEFAKAIKKLEEQGATCTPVDFSLFDEVTQLLYDGAWVAERYAAIEDFAKTQESEIHPVVRDIIFKARQFSAADAFNGVYRLADLKRQADALLAQFDGLVVPTAPTHHRIDAVLADPIRLNSQMGKYTNFVNLLDWSAFAVPASLRKDGLPFGITFIADAWRERALGIFAAQWHAATGLARGATGLPLALSAMPSDALNTPAEAGMIRVAVVGAHLRGMPLNHELTSRNARFVDATTTADNYRLYALANTTPPKPGLLRADKGAAIRIELWDVPAEAFGSFVAGVPAPLGIGTLTLANGSSVKGFICEPAGLEGATDITELGGWAAYIASKQKANS</sequence>
<dbReference type="InterPro" id="IPR014085">
    <property type="entry name" value="Allophanate_hydrolase"/>
</dbReference>
<name>A0A8J3AM89_9BURK</name>
<keyword evidence="3" id="KW-0378">Hydrolase</keyword>
<keyword evidence="4" id="KW-1185">Reference proteome</keyword>
<protein>
    <submittedName>
        <fullName evidence="3">Allophanate hydrolase</fullName>
    </submittedName>
</protein>
<dbReference type="PANTHER" id="PTHR11895:SF169">
    <property type="entry name" value="GLUTAMYL-TRNA(GLN) AMIDOTRANSFERASE"/>
    <property type="match status" value="1"/>
</dbReference>
<dbReference type="Pfam" id="PF01425">
    <property type="entry name" value="Amidase"/>
    <property type="match status" value="1"/>
</dbReference>
<dbReference type="AlphaFoldDB" id="A0A8J3AM89"/>
<evidence type="ECO:0000259" key="2">
    <source>
        <dbReference type="Pfam" id="PF21986"/>
    </source>
</evidence>
<dbReference type="Gene3D" id="3.90.1300.10">
    <property type="entry name" value="Amidase signature (AS) domain"/>
    <property type="match status" value="1"/>
</dbReference>
<feature type="domain" description="Amidase" evidence="1">
    <location>
        <begin position="38"/>
        <end position="436"/>
    </location>
</feature>
<dbReference type="Gene3D" id="3.10.490.10">
    <property type="entry name" value="Gamma-glutamyl cyclotransferase-like"/>
    <property type="match status" value="1"/>
</dbReference>
<evidence type="ECO:0000313" key="4">
    <source>
        <dbReference type="Proteomes" id="UP000642180"/>
    </source>
</evidence>
<dbReference type="GO" id="GO:0016787">
    <property type="term" value="F:hydrolase activity"/>
    <property type="evidence" value="ECO:0007669"/>
    <property type="project" value="UniProtKB-KW"/>
</dbReference>
<dbReference type="InterPro" id="IPR023631">
    <property type="entry name" value="Amidase_dom"/>
</dbReference>
<dbReference type="Pfam" id="PF21986">
    <property type="entry name" value="AH_C"/>
    <property type="match status" value="1"/>
</dbReference>
<dbReference type="NCBIfam" id="TIGR02713">
    <property type="entry name" value="allophanate_hyd"/>
    <property type="match status" value="1"/>
</dbReference>
<organism evidence="3 4">
    <name type="scientific">Oxalicibacterium faecigallinarum</name>
    <dbReference type="NCBI Taxonomy" id="573741"/>
    <lineage>
        <taxon>Bacteria</taxon>
        <taxon>Pseudomonadati</taxon>
        <taxon>Pseudomonadota</taxon>
        <taxon>Betaproteobacteria</taxon>
        <taxon>Burkholderiales</taxon>
        <taxon>Oxalobacteraceae</taxon>
        <taxon>Oxalicibacterium</taxon>
    </lineage>
</organism>
<proteinExistence type="predicted"/>
<dbReference type="Gene3D" id="1.20.58.1700">
    <property type="match status" value="1"/>
</dbReference>
<feature type="domain" description="Allophanate hydrolase C-terminal" evidence="2">
    <location>
        <begin position="477"/>
        <end position="599"/>
    </location>
</feature>
<evidence type="ECO:0000313" key="3">
    <source>
        <dbReference type="EMBL" id="GGI17083.1"/>
    </source>
</evidence>
<gene>
    <name evidence="3" type="ORF">GCM10008066_07190</name>
</gene>
<dbReference type="EMBL" id="BMDI01000001">
    <property type="protein sequence ID" value="GGI17083.1"/>
    <property type="molecule type" value="Genomic_DNA"/>
</dbReference>
<dbReference type="SUPFAM" id="SSF75304">
    <property type="entry name" value="Amidase signature (AS) enzymes"/>
    <property type="match status" value="1"/>
</dbReference>
<dbReference type="InterPro" id="IPR036928">
    <property type="entry name" value="AS_sf"/>
</dbReference>
<accession>A0A8J3AM89</accession>
<comment type="caution">
    <text evidence="3">The sequence shown here is derived from an EMBL/GenBank/DDBJ whole genome shotgun (WGS) entry which is preliminary data.</text>
</comment>
<dbReference type="NCBIfam" id="NF006043">
    <property type="entry name" value="PRK08186.1"/>
    <property type="match status" value="1"/>
</dbReference>